<keyword evidence="2" id="KW-0521">NADP</keyword>
<dbReference type="InterPro" id="IPR036291">
    <property type="entry name" value="NAD(P)-bd_dom_sf"/>
</dbReference>
<dbReference type="PANTHER" id="PTHR42748">
    <property type="entry name" value="NITROGEN METABOLITE REPRESSION PROTEIN NMRA FAMILY MEMBER"/>
    <property type="match status" value="1"/>
</dbReference>
<evidence type="ECO:0000259" key="3">
    <source>
        <dbReference type="Pfam" id="PF05368"/>
    </source>
</evidence>
<accession>A0AAV9JPI8</accession>
<dbReference type="InterPro" id="IPR008030">
    <property type="entry name" value="NmrA-like"/>
</dbReference>
<comment type="similarity">
    <text evidence="1">Belongs to the NmrA-type oxidoreductase family.</text>
</comment>
<evidence type="ECO:0000313" key="4">
    <source>
        <dbReference type="EMBL" id="KAK4546906.1"/>
    </source>
</evidence>
<dbReference type="Gene3D" id="3.40.50.720">
    <property type="entry name" value="NAD(P)-binding Rossmann-like Domain"/>
    <property type="match status" value="1"/>
</dbReference>
<organism evidence="4 5">
    <name type="scientific">Oleoguttula mirabilis</name>
    <dbReference type="NCBI Taxonomy" id="1507867"/>
    <lineage>
        <taxon>Eukaryota</taxon>
        <taxon>Fungi</taxon>
        <taxon>Dikarya</taxon>
        <taxon>Ascomycota</taxon>
        <taxon>Pezizomycotina</taxon>
        <taxon>Dothideomycetes</taxon>
        <taxon>Dothideomycetidae</taxon>
        <taxon>Mycosphaerellales</taxon>
        <taxon>Teratosphaeriaceae</taxon>
        <taxon>Oleoguttula</taxon>
    </lineage>
</organism>
<name>A0AAV9JPI8_9PEZI</name>
<dbReference type="Gene3D" id="3.90.25.10">
    <property type="entry name" value="UDP-galactose 4-epimerase, domain 1"/>
    <property type="match status" value="1"/>
</dbReference>
<keyword evidence="5" id="KW-1185">Reference proteome</keyword>
<dbReference type="GO" id="GO:0005634">
    <property type="term" value="C:nucleus"/>
    <property type="evidence" value="ECO:0007669"/>
    <property type="project" value="TreeGrafter"/>
</dbReference>
<dbReference type="InterPro" id="IPR051164">
    <property type="entry name" value="NmrA-like_oxidored"/>
</dbReference>
<dbReference type="SUPFAM" id="SSF51735">
    <property type="entry name" value="NAD(P)-binding Rossmann-fold domains"/>
    <property type="match status" value="1"/>
</dbReference>
<evidence type="ECO:0000256" key="2">
    <source>
        <dbReference type="ARBA" id="ARBA00022857"/>
    </source>
</evidence>
<dbReference type="Proteomes" id="UP001324427">
    <property type="component" value="Unassembled WGS sequence"/>
</dbReference>
<evidence type="ECO:0000313" key="5">
    <source>
        <dbReference type="Proteomes" id="UP001324427"/>
    </source>
</evidence>
<dbReference type="PANTHER" id="PTHR42748:SF31">
    <property type="entry name" value="NMRA-LIKE DOMAIN-CONTAINING PROTEIN-RELATED"/>
    <property type="match status" value="1"/>
</dbReference>
<proteinExistence type="inferred from homology"/>
<feature type="domain" description="NmrA-like" evidence="3">
    <location>
        <begin position="2"/>
        <end position="235"/>
    </location>
</feature>
<comment type="caution">
    <text evidence="4">The sequence shown here is derived from an EMBL/GenBank/DDBJ whole genome shotgun (WGS) entry which is preliminary data.</text>
</comment>
<reference evidence="4 5" key="1">
    <citation type="submission" date="2021-11" db="EMBL/GenBank/DDBJ databases">
        <title>Black yeast isolated from Biological Soil Crust.</title>
        <authorList>
            <person name="Kurbessoian T."/>
        </authorList>
    </citation>
    <scope>NUCLEOTIDE SEQUENCE [LARGE SCALE GENOMIC DNA]</scope>
    <source>
        <strain evidence="4 5">CCFEE 5522</strain>
    </source>
</reference>
<dbReference type="EMBL" id="JAVFHQ010000013">
    <property type="protein sequence ID" value="KAK4546906.1"/>
    <property type="molecule type" value="Genomic_DNA"/>
</dbReference>
<evidence type="ECO:0000256" key="1">
    <source>
        <dbReference type="ARBA" id="ARBA00006328"/>
    </source>
</evidence>
<gene>
    <name evidence="4" type="ORF">LTR36_001638</name>
</gene>
<dbReference type="Pfam" id="PF05368">
    <property type="entry name" value="NmrA"/>
    <property type="match status" value="1"/>
</dbReference>
<dbReference type="AlphaFoldDB" id="A0AAV9JPI8"/>
<sequence>MSETLVITCPGGKQCAHLIPLLYNKGKFKLRLAAHSEASVGKLQSQFPDAEVVHTDIADYNHCRQLLKGATAAIIVLPSLHSREKEMGLNLVDAAVAETQRPGNVFEHFVFSSVLGTQHRNLMQHDLKSYIEERLYLSQMDWTILKPTNFMDAYPVAMLASQDKPVMEKLWAPEIGNSLIALRDLAEAIAKVLNEREVHYLAEYSLCSTMPISDAEMCKEIGKQIGKEIEVRAPTFETGVNKLLNYMYGGKADQIYAGASSDFNLAAEGDIRGDIVRDEAERLILFYNRRGLRGSPNVLRWLLGREPMTIADWVANQLEGVGPRSDSSASIKT</sequence>
<protein>
    <recommendedName>
        <fullName evidence="3">NmrA-like domain-containing protein</fullName>
    </recommendedName>
</protein>